<protein>
    <submittedName>
        <fullName evidence="1">Uncharacterized protein</fullName>
    </submittedName>
</protein>
<dbReference type="EMBL" id="CM029041">
    <property type="protein sequence ID" value="KAG2629410.1"/>
    <property type="molecule type" value="Genomic_DNA"/>
</dbReference>
<accession>A0A8T0V2M1</accession>
<proteinExistence type="predicted"/>
<evidence type="ECO:0000313" key="2">
    <source>
        <dbReference type="Proteomes" id="UP000823388"/>
    </source>
</evidence>
<gene>
    <name evidence="1" type="ORF">PVAP13_3KG430700</name>
</gene>
<name>A0A8T0V2M1_PANVG</name>
<organism evidence="1 2">
    <name type="scientific">Panicum virgatum</name>
    <name type="common">Blackwell switchgrass</name>
    <dbReference type="NCBI Taxonomy" id="38727"/>
    <lineage>
        <taxon>Eukaryota</taxon>
        <taxon>Viridiplantae</taxon>
        <taxon>Streptophyta</taxon>
        <taxon>Embryophyta</taxon>
        <taxon>Tracheophyta</taxon>
        <taxon>Spermatophyta</taxon>
        <taxon>Magnoliopsida</taxon>
        <taxon>Liliopsida</taxon>
        <taxon>Poales</taxon>
        <taxon>Poaceae</taxon>
        <taxon>PACMAD clade</taxon>
        <taxon>Panicoideae</taxon>
        <taxon>Panicodae</taxon>
        <taxon>Paniceae</taxon>
        <taxon>Panicinae</taxon>
        <taxon>Panicum</taxon>
        <taxon>Panicum sect. Hiantes</taxon>
    </lineage>
</organism>
<dbReference type="AlphaFoldDB" id="A0A8T0V2M1"/>
<comment type="caution">
    <text evidence="1">The sequence shown here is derived from an EMBL/GenBank/DDBJ whole genome shotgun (WGS) entry which is preliminary data.</text>
</comment>
<dbReference type="Proteomes" id="UP000823388">
    <property type="component" value="Chromosome 3K"/>
</dbReference>
<evidence type="ECO:0000313" key="1">
    <source>
        <dbReference type="EMBL" id="KAG2629410.1"/>
    </source>
</evidence>
<reference evidence="1" key="1">
    <citation type="submission" date="2020-05" db="EMBL/GenBank/DDBJ databases">
        <title>WGS assembly of Panicum virgatum.</title>
        <authorList>
            <person name="Lovell J.T."/>
            <person name="Jenkins J."/>
            <person name="Shu S."/>
            <person name="Juenger T.E."/>
            <person name="Schmutz J."/>
        </authorList>
    </citation>
    <scope>NUCLEOTIDE SEQUENCE</scope>
    <source>
        <strain evidence="1">AP13</strain>
    </source>
</reference>
<keyword evidence="2" id="KW-1185">Reference proteome</keyword>
<sequence length="113" mass="12770">MIHYSFSMTGCYKREDMLSFRIREVREVVVSAKERCLGMKITPLCIAMVLLALGSLFHLSSTETVHGLRMLQAIKATPTSGATTQIGTDHKDVQKPHPFSFCYLLRTPLIWNP</sequence>